<organism evidence="2 3">
    <name type="scientific">Tenuibacillus multivorans</name>
    <dbReference type="NCBI Taxonomy" id="237069"/>
    <lineage>
        <taxon>Bacteria</taxon>
        <taxon>Bacillati</taxon>
        <taxon>Bacillota</taxon>
        <taxon>Bacilli</taxon>
        <taxon>Bacillales</taxon>
        <taxon>Bacillaceae</taxon>
        <taxon>Tenuibacillus</taxon>
    </lineage>
</organism>
<feature type="transmembrane region" description="Helical" evidence="1">
    <location>
        <begin position="35"/>
        <end position="53"/>
    </location>
</feature>
<dbReference type="Pfam" id="PF16079">
    <property type="entry name" value="Phage_holin_5_2"/>
    <property type="match status" value="1"/>
</dbReference>
<reference evidence="2 3" key="1">
    <citation type="submission" date="2016-10" db="EMBL/GenBank/DDBJ databases">
        <authorList>
            <person name="de Groot N.N."/>
        </authorList>
    </citation>
    <scope>NUCLEOTIDE SEQUENCE [LARGE SCALE GENOMIC DNA]</scope>
    <source>
        <strain evidence="2 3">CGMCC 1.3442</strain>
    </source>
</reference>
<evidence type="ECO:0000256" key="1">
    <source>
        <dbReference type="SAM" id="Phobius"/>
    </source>
</evidence>
<sequence length="84" mass="9336">MDLMDFIIEEALILIPVLMILGRIIKTSSIIPNRFIPLSLLVISIILSGIMLGFSFDTFIQSILVAGASVFGHQLYKQSIIDEQ</sequence>
<proteinExistence type="predicted"/>
<protein>
    <submittedName>
        <fullName evidence="2">Phage holin family Hol44, holin superfamily V</fullName>
    </submittedName>
</protein>
<evidence type="ECO:0000313" key="3">
    <source>
        <dbReference type="Proteomes" id="UP000199334"/>
    </source>
</evidence>
<feature type="transmembrane region" description="Helical" evidence="1">
    <location>
        <begin position="6"/>
        <end position="23"/>
    </location>
</feature>
<accession>A0A1H0EKS6</accession>
<dbReference type="OrthoDB" id="2884029at2"/>
<dbReference type="AlphaFoldDB" id="A0A1H0EKS6"/>
<dbReference type="RefSeq" id="WP_093857568.1">
    <property type="nucleotide sequence ID" value="NZ_BJVZ01000009.1"/>
</dbReference>
<dbReference type="STRING" id="237069.SAMN05216498_3195"/>
<name>A0A1H0EKS6_9BACI</name>
<evidence type="ECO:0000313" key="2">
    <source>
        <dbReference type="EMBL" id="SDN83024.1"/>
    </source>
</evidence>
<dbReference type="Proteomes" id="UP000199334">
    <property type="component" value="Unassembled WGS sequence"/>
</dbReference>
<dbReference type="InterPro" id="IPR032111">
    <property type="entry name" value="Clostridium_phage_holin"/>
</dbReference>
<gene>
    <name evidence="2" type="ORF">SAMN05216498_3195</name>
</gene>
<dbReference type="EMBL" id="FNIG01000009">
    <property type="protein sequence ID" value="SDN83024.1"/>
    <property type="molecule type" value="Genomic_DNA"/>
</dbReference>
<keyword evidence="1" id="KW-0472">Membrane</keyword>
<keyword evidence="1" id="KW-1133">Transmembrane helix</keyword>
<keyword evidence="1" id="KW-0812">Transmembrane</keyword>
<keyword evidence="3" id="KW-1185">Reference proteome</keyword>